<sequence length="236" mass="26138">MNTTLYAETLPGGAMWSMRVPRHRRVRLTALNAGANVSALLYNADQPLDRLNVPDTLKALHTAKLTKGHILMSDMGHALASIVEDSLGWHDPLGGHLTAAQALAKYGDHNYQQYRNDFHRNAHNDFLVELSKHGLGLADIVANVNFFSKVAVDDDGKMAFVPNHASAGDSLELRTEMNVLLVLANCPHPMNPASEYPVCRVQVEIFPTEAPGPDDFCRNFRPECERTLALTERLFI</sequence>
<evidence type="ECO:0000313" key="3">
    <source>
        <dbReference type="Proteomes" id="UP000076023"/>
    </source>
</evidence>
<organism evidence="2 3">
    <name type="scientific">Terrimicrobium sacchariphilum</name>
    <dbReference type="NCBI Taxonomy" id="690879"/>
    <lineage>
        <taxon>Bacteria</taxon>
        <taxon>Pseudomonadati</taxon>
        <taxon>Verrucomicrobiota</taxon>
        <taxon>Terrimicrobiia</taxon>
        <taxon>Terrimicrobiales</taxon>
        <taxon>Terrimicrobiaceae</taxon>
        <taxon>Terrimicrobium</taxon>
    </lineage>
</organism>
<dbReference type="OrthoDB" id="9772660at2"/>
<accession>A0A146G876</accession>
<dbReference type="InterPro" id="IPR017792">
    <property type="entry name" value="UAAP1"/>
</dbReference>
<name>A0A146G876_TERSA</name>
<proteinExistence type="predicted"/>
<dbReference type="NCBIfam" id="TIGR03425">
    <property type="entry name" value="urea_degr_2"/>
    <property type="match status" value="1"/>
</dbReference>
<dbReference type="STRING" id="690879.TSACC_21248"/>
<keyword evidence="3" id="KW-1185">Reference proteome</keyword>
<reference evidence="3" key="1">
    <citation type="journal article" date="2017" name="Genome Announc.">
        <title>Draft Genome Sequence of Terrimicrobium sacchariphilum NM-5T, a Facultative Anaerobic Soil Bacterium of the Class Spartobacteria.</title>
        <authorList>
            <person name="Qiu Y.L."/>
            <person name="Tourlousse D.M."/>
            <person name="Matsuura N."/>
            <person name="Ohashi A."/>
            <person name="Sekiguchi Y."/>
        </authorList>
    </citation>
    <scope>NUCLEOTIDE SEQUENCE [LARGE SCALE GENOMIC DNA]</scope>
    <source>
        <strain evidence="3">NM-5</strain>
    </source>
</reference>
<dbReference type="AlphaFoldDB" id="A0A146G876"/>
<comment type="caution">
    <text evidence="2">The sequence shown here is derived from an EMBL/GenBank/DDBJ whole genome shotgun (WGS) entry which is preliminary data.</text>
</comment>
<dbReference type="Proteomes" id="UP000076023">
    <property type="component" value="Unassembled WGS sequence"/>
</dbReference>
<dbReference type="PANTHER" id="PTHR31527">
    <property type="entry name" value="RE64534P"/>
    <property type="match status" value="1"/>
</dbReference>
<dbReference type="EMBL" id="BDCO01000002">
    <property type="protein sequence ID" value="GAT32846.1"/>
    <property type="molecule type" value="Genomic_DNA"/>
</dbReference>
<dbReference type="RefSeq" id="WP_075078651.1">
    <property type="nucleotide sequence ID" value="NZ_BDCO01000002.1"/>
</dbReference>
<dbReference type="InterPro" id="IPR018959">
    <property type="entry name" value="DUF1989"/>
</dbReference>
<dbReference type="PANTHER" id="PTHR31527:SF0">
    <property type="entry name" value="RE64534P"/>
    <property type="match status" value="1"/>
</dbReference>
<gene>
    <name evidence="2" type="ORF">TSACC_21248</name>
</gene>
<feature type="domain" description="DUF1989" evidence="1">
    <location>
        <begin position="8"/>
        <end position="180"/>
    </location>
</feature>
<evidence type="ECO:0000259" key="1">
    <source>
        <dbReference type="Pfam" id="PF09347"/>
    </source>
</evidence>
<protein>
    <recommendedName>
        <fullName evidence="1">DUF1989 domain-containing protein</fullName>
    </recommendedName>
</protein>
<dbReference type="Pfam" id="PF09347">
    <property type="entry name" value="DUF1989"/>
    <property type="match status" value="1"/>
</dbReference>
<evidence type="ECO:0000313" key="2">
    <source>
        <dbReference type="EMBL" id="GAT32846.1"/>
    </source>
</evidence>
<dbReference type="InParanoid" id="A0A146G876"/>